<evidence type="ECO:0000313" key="9">
    <source>
        <dbReference type="EMBL" id="TVM33651.1"/>
    </source>
</evidence>
<feature type="domain" description="4Fe-4S ferredoxin-type" evidence="7">
    <location>
        <begin position="10"/>
        <end position="41"/>
    </location>
</feature>
<dbReference type="Gene3D" id="1.10.1060.10">
    <property type="entry name" value="Alpha-helical ferredoxin"/>
    <property type="match status" value="1"/>
</dbReference>
<comment type="catalytic activity">
    <reaction evidence="6">
        <text>glycolate + A = glyoxylate + AH2</text>
        <dbReference type="Rhea" id="RHEA:21264"/>
        <dbReference type="ChEBI" id="CHEBI:13193"/>
        <dbReference type="ChEBI" id="CHEBI:17499"/>
        <dbReference type="ChEBI" id="CHEBI:29805"/>
        <dbReference type="ChEBI" id="CHEBI:36655"/>
        <dbReference type="EC" id="1.1.99.14"/>
    </reaction>
</comment>
<dbReference type="SUPFAM" id="SSF46548">
    <property type="entry name" value="alpha-helical ferredoxin"/>
    <property type="match status" value="1"/>
</dbReference>
<dbReference type="OrthoDB" id="9770306at2"/>
<dbReference type="PANTHER" id="PTHR32479:SF20">
    <property type="entry name" value="GLYCOLATE OXIDASE IRON-SULFUR SUBUNIT"/>
    <property type="match status" value="1"/>
</dbReference>
<sequence>MADIQKLVTMLNELDDQLVNCMRCGMCQAVCPVFTETGREADVARGKISLLDGLAHEILKDPKGVKDKLDRCLLCGTCQANCPSGVHVLDIFLKARAILTGYFGLSPAKRAIFRQLLTRPELFNKLTSFGSKFQGLFAKPVNDVLGTSCARFQAPVIADRHFPRLADKAFHKIAPAMDQPAGSSGKRVAFFPGCMVDKVYPKVGQAVLKVLAHHGVGVFMPHGQACCGIPALSSGDRDSFEKMVGTNAELFANADFDYIITPCATCSATLKDIWPTMVDDEGLKARIAPVSAKVLDISEFLVDVLGVTALEGASGKKVTYHDPCHLRNSLHVTAQPRTVIKATGNASFVELPNAATCCGCGGSFSLQHYDISKKIGDLKAKSVEDSGAETLATSCPACMMQISDRLSQRGHSVPVKHVVEVYADSLG</sequence>
<evidence type="ECO:0000256" key="6">
    <source>
        <dbReference type="PIRNR" id="PIRNR000139"/>
    </source>
</evidence>
<dbReference type="EMBL" id="CP039543">
    <property type="protein sequence ID" value="QJT09429.1"/>
    <property type="molecule type" value="Genomic_DNA"/>
</dbReference>
<dbReference type="PROSITE" id="PS51379">
    <property type="entry name" value="4FE4S_FER_2"/>
    <property type="match status" value="2"/>
</dbReference>
<dbReference type="RefSeq" id="WP_144305316.1">
    <property type="nucleotide sequence ID" value="NZ_CP039543.1"/>
</dbReference>
<keyword evidence="5 6" id="KW-0411">Iron-sulfur</keyword>
<organism evidence="9 10">
    <name type="scientific">Oceanidesulfovibrio marinus</name>
    <dbReference type="NCBI Taxonomy" id="370038"/>
    <lineage>
        <taxon>Bacteria</taxon>
        <taxon>Pseudomonadati</taxon>
        <taxon>Thermodesulfobacteriota</taxon>
        <taxon>Desulfovibrionia</taxon>
        <taxon>Desulfovibrionales</taxon>
        <taxon>Desulfovibrionaceae</taxon>
        <taxon>Oceanidesulfovibrio</taxon>
    </lineage>
</organism>
<dbReference type="Pfam" id="PF13183">
    <property type="entry name" value="Fer4_8"/>
    <property type="match status" value="1"/>
</dbReference>
<dbReference type="Pfam" id="PF02754">
    <property type="entry name" value="CCG"/>
    <property type="match status" value="2"/>
</dbReference>
<comment type="function">
    <text evidence="6">Component of a complex that catalyzes the oxidation of glycolate to glyoxylate.</text>
</comment>
<dbReference type="InterPro" id="IPR004017">
    <property type="entry name" value="Cys_rich_dom"/>
</dbReference>
<reference evidence="9 10" key="1">
    <citation type="submission" date="2018-06" db="EMBL/GenBank/DDBJ databases">
        <title>Complete genome of Desulfovibrio marinus P48SEP.</title>
        <authorList>
            <person name="Crispim J.S."/>
            <person name="Vidigal P.M.P."/>
            <person name="Silva L.C.F."/>
            <person name="Araujo L.C."/>
            <person name="Laguardia C.N."/>
            <person name="Dias R.S."/>
            <person name="Sousa M.P."/>
            <person name="Paula S.O."/>
            <person name="Silva C."/>
        </authorList>
    </citation>
    <scope>NUCLEOTIDE SEQUENCE [LARGE SCALE GENOMIC DNA]</scope>
    <source>
        <strain evidence="9 10">P48SEP</strain>
    </source>
</reference>
<feature type="domain" description="4Fe-4S ferredoxin-type" evidence="7">
    <location>
        <begin position="62"/>
        <end position="92"/>
    </location>
</feature>
<reference evidence="8 11" key="2">
    <citation type="submission" date="2019-04" db="EMBL/GenBank/DDBJ databases">
        <title>Isolation and culture of sulfate reducing bacteria from the cold seep of the South China Sea.</title>
        <authorList>
            <person name="Sun C."/>
            <person name="Liu R."/>
        </authorList>
    </citation>
    <scope>NUCLEOTIDE SEQUENCE [LARGE SCALE GENOMIC DNA]</scope>
    <source>
        <strain evidence="8 11">CS1</strain>
    </source>
</reference>
<evidence type="ECO:0000256" key="3">
    <source>
        <dbReference type="ARBA" id="ARBA00022737"/>
    </source>
</evidence>
<evidence type="ECO:0000313" key="8">
    <source>
        <dbReference type="EMBL" id="QJT09429.1"/>
    </source>
</evidence>
<gene>
    <name evidence="9" type="ORF">DQK91_10495</name>
    <name evidence="8" type="ORF">E8L03_10965</name>
</gene>
<dbReference type="GO" id="GO:0051539">
    <property type="term" value="F:4 iron, 4 sulfur cluster binding"/>
    <property type="evidence" value="ECO:0007669"/>
    <property type="project" value="UniProtKB-UniRule"/>
</dbReference>
<dbReference type="PROSITE" id="PS00198">
    <property type="entry name" value="4FE4S_FER_1"/>
    <property type="match status" value="1"/>
</dbReference>
<keyword evidence="11" id="KW-1185">Reference proteome</keyword>
<name>A0A6P1ZFR7_9BACT</name>
<evidence type="ECO:0000256" key="5">
    <source>
        <dbReference type="ARBA" id="ARBA00023014"/>
    </source>
</evidence>
<dbReference type="Proteomes" id="UP000434052">
    <property type="component" value="Unassembled WGS sequence"/>
</dbReference>
<dbReference type="PIRSF" id="PIRSF000139">
    <property type="entry name" value="Glc_ox_4Fe-4S"/>
    <property type="match status" value="1"/>
</dbReference>
<comment type="cofactor">
    <cofactor evidence="6">
        <name>[4Fe-4S] cluster</name>
        <dbReference type="ChEBI" id="CHEBI:49883"/>
    </cofactor>
    <text evidence="6">Binds 2 [4Fe-4S] clusters.</text>
</comment>
<keyword evidence="6" id="KW-0813">Transport</keyword>
<dbReference type="Proteomes" id="UP000503251">
    <property type="component" value="Chromosome"/>
</dbReference>
<dbReference type="EC" id="1.1.99.14" evidence="6"/>
<dbReference type="EMBL" id="QMIF01000006">
    <property type="protein sequence ID" value="TVM33651.1"/>
    <property type="molecule type" value="Genomic_DNA"/>
</dbReference>
<dbReference type="GO" id="GO:0046872">
    <property type="term" value="F:metal ion binding"/>
    <property type="evidence" value="ECO:0007669"/>
    <property type="project" value="UniProtKB-UniRule"/>
</dbReference>
<dbReference type="InterPro" id="IPR017896">
    <property type="entry name" value="4Fe4S_Fe-S-bd"/>
</dbReference>
<evidence type="ECO:0000313" key="11">
    <source>
        <dbReference type="Proteomes" id="UP000503251"/>
    </source>
</evidence>
<accession>A0A6P1ZFR7</accession>
<evidence type="ECO:0000259" key="7">
    <source>
        <dbReference type="PROSITE" id="PS51379"/>
    </source>
</evidence>
<dbReference type="InterPro" id="IPR012257">
    <property type="entry name" value="Glc_ox_4Fe-4S"/>
</dbReference>
<keyword evidence="3" id="KW-0677">Repeat</keyword>
<keyword evidence="4 6" id="KW-0408">Iron</keyword>
<dbReference type="PANTHER" id="PTHR32479">
    <property type="entry name" value="GLYCOLATE OXIDASE IRON-SULFUR SUBUNIT"/>
    <property type="match status" value="1"/>
</dbReference>
<evidence type="ECO:0000256" key="4">
    <source>
        <dbReference type="ARBA" id="ARBA00023004"/>
    </source>
</evidence>
<dbReference type="AlphaFoldDB" id="A0A6P1ZFR7"/>
<evidence type="ECO:0000313" key="10">
    <source>
        <dbReference type="Proteomes" id="UP000434052"/>
    </source>
</evidence>
<evidence type="ECO:0000256" key="1">
    <source>
        <dbReference type="ARBA" id="ARBA00022485"/>
    </source>
</evidence>
<dbReference type="GO" id="GO:0019154">
    <property type="term" value="F:glycolate dehydrogenase activity"/>
    <property type="evidence" value="ECO:0007669"/>
    <property type="project" value="UniProtKB-EC"/>
</dbReference>
<comment type="catalytic activity">
    <reaction evidence="6">
        <text>(R)-lactate + A = pyruvate + AH2</text>
        <dbReference type="Rhea" id="RHEA:15089"/>
        <dbReference type="ChEBI" id="CHEBI:13193"/>
        <dbReference type="ChEBI" id="CHEBI:15361"/>
        <dbReference type="ChEBI" id="CHEBI:16004"/>
        <dbReference type="ChEBI" id="CHEBI:17499"/>
    </reaction>
</comment>
<keyword evidence="6" id="KW-0249">Electron transport</keyword>
<evidence type="ECO:0000256" key="2">
    <source>
        <dbReference type="ARBA" id="ARBA00022723"/>
    </source>
</evidence>
<dbReference type="InterPro" id="IPR009051">
    <property type="entry name" value="Helical_ferredxn"/>
</dbReference>
<protein>
    <recommendedName>
        <fullName evidence="6">Glycolate oxidase iron-sulfur subunit</fullName>
        <ecNumber evidence="6">1.1.99.14</ecNumber>
    </recommendedName>
</protein>
<dbReference type="InterPro" id="IPR017900">
    <property type="entry name" value="4Fe4S_Fe_S_CS"/>
</dbReference>
<keyword evidence="2 6" id="KW-0479">Metal-binding</keyword>
<keyword evidence="1 6" id="KW-0004">4Fe-4S</keyword>
<proteinExistence type="predicted"/>